<dbReference type="Proteomes" id="UP000035681">
    <property type="component" value="Unplaced"/>
</dbReference>
<evidence type="ECO:0000313" key="3">
    <source>
        <dbReference type="WBParaSite" id="TCONS_00016721.p1"/>
    </source>
</evidence>
<sequence>MVETDDESFETKISRGITPSMFDKILACQNITVRKKNRLSVSSPSLERNEFQFISENNKIQEKGKDDVHLNSDKNKKYFSIKTEISMNETIEDDIKENIGSHLISKNSDVKMTRNDTFHRYLNCSSSVQSNEHVEDENDYTSKNKHSQYTVYSKKRTADNVPKETYGYRLSHKNNELERNSEHNIDLNCPLSVQPTTHLEDETKNISKDEKSCTIKVKGGRKRKLNYDNVDESDFKFIPKSTEVKKIKKDETSENLCFPSIVQPNKYLGNRIDSNCENKNTYQKMVNSVKGRKFEDKKTNVDLYPSIDSFDNVHASNKSLSNLKLDKEKDKDNKKFEIFKSYIIENFLEDIIECKDEKALRECCKKLYEYSKSNY</sequence>
<accession>A0A0K0DSY0</accession>
<organism evidence="2">
    <name type="scientific">Strongyloides stercoralis</name>
    <name type="common">Threadworm</name>
    <dbReference type="NCBI Taxonomy" id="6248"/>
    <lineage>
        <taxon>Eukaryota</taxon>
        <taxon>Metazoa</taxon>
        <taxon>Ecdysozoa</taxon>
        <taxon>Nematoda</taxon>
        <taxon>Chromadorea</taxon>
        <taxon>Rhabditida</taxon>
        <taxon>Tylenchina</taxon>
        <taxon>Panagrolaimomorpha</taxon>
        <taxon>Strongyloidoidea</taxon>
        <taxon>Strongyloididae</taxon>
        <taxon>Strongyloides</taxon>
    </lineage>
</organism>
<keyword evidence="1" id="KW-1185">Reference proteome</keyword>
<evidence type="ECO:0000313" key="2">
    <source>
        <dbReference type="WBParaSite" id="SSTP_0000034300.1"/>
    </source>
</evidence>
<name>A0A0K0DSY0_STRER</name>
<dbReference type="WBParaSite" id="TCONS_00016721.p1">
    <property type="protein sequence ID" value="TCONS_00016721.p1"/>
    <property type="gene ID" value="XLOC_011376"/>
</dbReference>
<evidence type="ECO:0000313" key="1">
    <source>
        <dbReference type="Proteomes" id="UP000035681"/>
    </source>
</evidence>
<proteinExistence type="predicted"/>
<reference evidence="2" key="1">
    <citation type="submission" date="2015-08" db="UniProtKB">
        <authorList>
            <consortium name="WormBaseParasite"/>
        </authorList>
    </citation>
    <scope>IDENTIFICATION</scope>
</reference>
<protein>
    <submittedName>
        <fullName evidence="3">BESS domain-containing protein</fullName>
    </submittedName>
    <submittedName>
        <fullName evidence="2">Serine/threonine protein kinase</fullName>
    </submittedName>
</protein>
<dbReference type="AlphaFoldDB" id="A0A0K0DSY0"/>
<dbReference type="WBParaSite" id="SSTP_0000034300.1">
    <property type="protein sequence ID" value="SSTP_0000034300.1"/>
    <property type="gene ID" value="SSTP_0000034300"/>
</dbReference>